<organism evidence="2 3">
    <name type="scientific">Candidatus Planktophila limnetica</name>
    <dbReference type="NCBI Taxonomy" id="573600"/>
    <lineage>
        <taxon>Bacteria</taxon>
        <taxon>Bacillati</taxon>
        <taxon>Actinomycetota</taxon>
        <taxon>Actinomycetes</taxon>
        <taxon>Candidatus Nanopelagicales</taxon>
        <taxon>Candidatus Nanopelagicaceae</taxon>
        <taxon>Candidatus Planktophila</taxon>
    </lineage>
</organism>
<sequence>MNDWIAAVQKELGLDVSFDNDAILDVAREAAHATERKAAPVTTYLMGVAVAHGANPADVAAKIEKLAKGWPSTT</sequence>
<proteinExistence type="predicted"/>
<dbReference type="EMBL" id="CP016782">
    <property type="protein sequence ID" value="ASY28196.1"/>
    <property type="molecule type" value="Genomic_DNA"/>
</dbReference>
<protein>
    <recommendedName>
        <fullName evidence="1">DUF6457 domain-containing protein</fullName>
    </recommendedName>
</protein>
<dbReference type="AlphaFoldDB" id="A0A249LH07"/>
<evidence type="ECO:0000313" key="3">
    <source>
        <dbReference type="Proteomes" id="UP000217221"/>
    </source>
</evidence>
<name>A0A249LH07_9ACTN</name>
<dbReference type="Pfam" id="PF20058">
    <property type="entry name" value="DUF6457"/>
    <property type="match status" value="1"/>
</dbReference>
<gene>
    <name evidence="2" type="ORF">PHILAsVB114_06215</name>
</gene>
<keyword evidence="3" id="KW-1185">Reference proteome</keyword>
<dbReference type="InterPro" id="IPR045598">
    <property type="entry name" value="DUF6457"/>
</dbReference>
<accession>A0A249LH07</accession>
<dbReference type="KEGG" id="plim:PHILAsVB114_06215"/>
<dbReference type="RefSeq" id="WP_236850935.1">
    <property type="nucleotide sequence ID" value="NZ_CP016782.1"/>
</dbReference>
<evidence type="ECO:0000313" key="2">
    <source>
        <dbReference type="EMBL" id="ASY28196.1"/>
    </source>
</evidence>
<evidence type="ECO:0000259" key="1">
    <source>
        <dbReference type="Pfam" id="PF20058"/>
    </source>
</evidence>
<reference evidence="2 3" key="1">
    <citation type="submission" date="2016-07" db="EMBL/GenBank/DDBJ databases">
        <title>High microdiversification within the ubiquitous acI lineage of Actinobacteria.</title>
        <authorList>
            <person name="Neuenschwander S.M."/>
            <person name="Salcher M."/>
            <person name="Ghai R."/>
            <person name="Pernthaler J."/>
        </authorList>
    </citation>
    <scope>NUCLEOTIDE SEQUENCE [LARGE SCALE GENOMIC DNA]</scope>
    <source>
        <strain evidence="2">MMS-VB-114</strain>
    </source>
</reference>
<dbReference type="Proteomes" id="UP000217221">
    <property type="component" value="Chromosome"/>
</dbReference>
<feature type="domain" description="DUF6457" evidence="1">
    <location>
        <begin position="1"/>
        <end position="72"/>
    </location>
</feature>